<dbReference type="InterPro" id="IPR001128">
    <property type="entry name" value="Cyt_P450"/>
</dbReference>
<comment type="caution">
    <text evidence="5">The sequence shown here is derived from an EMBL/GenBank/DDBJ whole genome shotgun (WGS) entry which is preliminary data.</text>
</comment>
<evidence type="ECO:0000313" key="5">
    <source>
        <dbReference type="EMBL" id="KAK9401418.1"/>
    </source>
</evidence>
<dbReference type="GO" id="GO:0020037">
    <property type="term" value="F:heme binding"/>
    <property type="evidence" value="ECO:0007669"/>
    <property type="project" value="InterPro"/>
</dbReference>
<proteinExistence type="inferred from homology"/>
<dbReference type="SUPFAM" id="SSF48264">
    <property type="entry name" value="Cytochrome P450"/>
    <property type="match status" value="1"/>
</dbReference>
<keyword evidence="3" id="KW-0479">Metal-binding</keyword>
<dbReference type="GO" id="GO:0016712">
    <property type="term" value="F:oxidoreductase activity, acting on paired donors, with incorporation or reduction of molecular oxygen, reduced flavin or flavoprotein as one donor, and incorporation of one atom of oxygen"/>
    <property type="evidence" value="ECO:0007669"/>
    <property type="project" value="TreeGrafter"/>
</dbReference>
<dbReference type="Pfam" id="PF00067">
    <property type="entry name" value="p450"/>
    <property type="match status" value="1"/>
</dbReference>
<dbReference type="PANTHER" id="PTHR24300">
    <property type="entry name" value="CYTOCHROME P450 508A4-RELATED"/>
    <property type="match status" value="1"/>
</dbReference>
<dbReference type="Proteomes" id="UP001474421">
    <property type="component" value="Unassembled WGS sequence"/>
</dbReference>
<accession>A0AAW1BIR9</accession>
<dbReference type="InterPro" id="IPR002401">
    <property type="entry name" value="Cyt_P450_E_grp-I"/>
</dbReference>
<dbReference type="Gene3D" id="1.10.630.10">
    <property type="entry name" value="Cytochrome P450"/>
    <property type="match status" value="1"/>
</dbReference>
<evidence type="ECO:0000256" key="2">
    <source>
        <dbReference type="ARBA" id="ARBA00010617"/>
    </source>
</evidence>
<dbReference type="PRINTS" id="PR00463">
    <property type="entry name" value="EP450I"/>
</dbReference>
<sequence>MMAVGTILFVLLFALLILFFLRQLWIQRHLPPGPLALPLIGTLWASGIWLHEDYFREPAKRYGNIYSLWFGPHLAVVLSGFKAVKEGMTTFPQEFSDRSEDAFFTALGKKKGIIFSNGQIWKQHRHIAFTSLRKLGLGDKSVEHQIEGTAQTLVQSFRETKEILFFNN</sequence>
<dbReference type="GO" id="GO:0005737">
    <property type="term" value="C:cytoplasm"/>
    <property type="evidence" value="ECO:0007669"/>
    <property type="project" value="TreeGrafter"/>
</dbReference>
<comment type="similarity">
    <text evidence="2">Belongs to the cytochrome P450 family.</text>
</comment>
<reference evidence="5 6" key="1">
    <citation type="journal article" date="2024" name="Proc. Natl. Acad. Sci. U.S.A.">
        <title>The genetic regulatory architecture and epigenomic basis for age-related changes in rattlesnake venom.</title>
        <authorList>
            <person name="Hogan M.P."/>
            <person name="Holding M.L."/>
            <person name="Nystrom G.S."/>
            <person name="Colston T.J."/>
            <person name="Bartlett D.A."/>
            <person name="Mason A.J."/>
            <person name="Ellsworth S.A."/>
            <person name="Rautsaw R.M."/>
            <person name="Lawrence K.C."/>
            <person name="Strickland J.L."/>
            <person name="He B."/>
            <person name="Fraser P."/>
            <person name="Margres M.J."/>
            <person name="Gilbert D.M."/>
            <person name="Gibbs H.L."/>
            <person name="Parkinson C.L."/>
            <person name="Rokyta D.R."/>
        </authorList>
    </citation>
    <scope>NUCLEOTIDE SEQUENCE [LARGE SCALE GENOMIC DNA]</scope>
    <source>
        <strain evidence="5">DRR0105</strain>
    </source>
</reference>
<name>A0AAW1BIR9_CROAD</name>
<evidence type="ECO:0000256" key="3">
    <source>
        <dbReference type="ARBA" id="ARBA00022723"/>
    </source>
</evidence>
<gene>
    <name evidence="5" type="ORF">NXF25_012132</name>
</gene>
<evidence type="ECO:0000256" key="1">
    <source>
        <dbReference type="ARBA" id="ARBA00001971"/>
    </source>
</evidence>
<organism evidence="5 6">
    <name type="scientific">Crotalus adamanteus</name>
    <name type="common">Eastern diamondback rattlesnake</name>
    <dbReference type="NCBI Taxonomy" id="8729"/>
    <lineage>
        <taxon>Eukaryota</taxon>
        <taxon>Metazoa</taxon>
        <taxon>Chordata</taxon>
        <taxon>Craniata</taxon>
        <taxon>Vertebrata</taxon>
        <taxon>Euteleostomi</taxon>
        <taxon>Lepidosauria</taxon>
        <taxon>Squamata</taxon>
        <taxon>Bifurcata</taxon>
        <taxon>Unidentata</taxon>
        <taxon>Episquamata</taxon>
        <taxon>Toxicofera</taxon>
        <taxon>Serpentes</taxon>
        <taxon>Colubroidea</taxon>
        <taxon>Viperidae</taxon>
        <taxon>Crotalinae</taxon>
        <taxon>Crotalus</taxon>
    </lineage>
</organism>
<protein>
    <submittedName>
        <fullName evidence="5">Cytochrome P450 2J5-like</fullName>
    </submittedName>
</protein>
<dbReference type="InterPro" id="IPR036396">
    <property type="entry name" value="Cyt_P450_sf"/>
</dbReference>
<dbReference type="AlphaFoldDB" id="A0AAW1BIR9"/>
<dbReference type="GO" id="GO:0005506">
    <property type="term" value="F:iron ion binding"/>
    <property type="evidence" value="ECO:0007669"/>
    <property type="project" value="InterPro"/>
</dbReference>
<keyword evidence="6" id="KW-1185">Reference proteome</keyword>
<dbReference type="PANTHER" id="PTHR24300:SF134">
    <property type="entry name" value="CYTOCHROME P450, FAMILY 2, SUBFAMILY AB, POLYPEPTIDE 2-RELATED"/>
    <property type="match status" value="1"/>
</dbReference>
<dbReference type="GO" id="GO:0006082">
    <property type="term" value="P:organic acid metabolic process"/>
    <property type="evidence" value="ECO:0007669"/>
    <property type="project" value="TreeGrafter"/>
</dbReference>
<keyword evidence="4" id="KW-0408">Iron</keyword>
<evidence type="ECO:0000313" key="6">
    <source>
        <dbReference type="Proteomes" id="UP001474421"/>
    </source>
</evidence>
<dbReference type="EMBL" id="JAOTOJ010000005">
    <property type="protein sequence ID" value="KAK9401418.1"/>
    <property type="molecule type" value="Genomic_DNA"/>
</dbReference>
<evidence type="ECO:0000256" key="4">
    <source>
        <dbReference type="ARBA" id="ARBA00023004"/>
    </source>
</evidence>
<comment type="cofactor">
    <cofactor evidence="1">
        <name>heme</name>
        <dbReference type="ChEBI" id="CHEBI:30413"/>
    </cofactor>
</comment>
<dbReference type="InterPro" id="IPR050182">
    <property type="entry name" value="Cytochrome_P450_fam2"/>
</dbReference>
<dbReference type="GO" id="GO:0006805">
    <property type="term" value="P:xenobiotic metabolic process"/>
    <property type="evidence" value="ECO:0007669"/>
    <property type="project" value="TreeGrafter"/>
</dbReference>